<dbReference type="Gene3D" id="1.20.58.220">
    <property type="entry name" value="Phosphate transport system protein phou homolog 2, domain 2"/>
    <property type="match status" value="1"/>
</dbReference>
<dbReference type="NCBIfam" id="NF037997">
    <property type="entry name" value="Na_Pi_symport"/>
    <property type="match status" value="1"/>
</dbReference>
<feature type="domain" description="PhoU" evidence="8">
    <location>
        <begin position="462"/>
        <end position="547"/>
    </location>
</feature>
<dbReference type="PANTHER" id="PTHR10010">
    <property type="entry name" value="SOLUTE CARRIER FAMILY 34 SODIUM PHOSPHATE , MEMBER 2-RELATED"/>
    <property type="match status" value="1"/>
</dbReference>
<evidence type="ECO:0000259" key="8">
    <source>
        <dbReference type="Pfam" id="PF01895"/>
    </source>
</evidence>
<evidence type="ECO:0000313" key="9">
    <source>
        <dbReference type="EMBL" id="ANW98487.1"/>
    </source>
</evidence>
<dbReference type="GO" id="GO:0044341">
    <property type="term" value="P:sodium-dependent phosphate transport"/>
    <property type="evidence" value="ECO:0007669"/>
    <property type="project" value="InterPro"/>
</dbReference>
<dbReference type="InterPro" id="IPR038078">
    <property type="entry name" value="PhoU-like_sf"/>
</dbReference>
<sequence>MNTAAGILGFLPGLLGGVAIFLFGMNMLSDGLQKVAGEKLKYIISILTNNPIIGILVGTAVSAVIQSSSATTVMVIGFVSAGLMTLKQAIGVIIGANIGTTVTAWLVSIDIGELALPLAGIGFILYFFPKSKKIKNIGYIVFSFGLLFVGLNVMSDQMAPLAKSQAVADTMLKVSSDRFLGLFIGTVFTAIIQSSSAAIAILQKLALQTTASGEPLITLRAALPILFGSNIGTTVTALLASIGASVNAKRAALTHTIFNVAGSLIFICLINPYEYIVSILMGGSIQPHRMDLAIAYSHSIFNIVNAVLFAPFIDLLARLVTRVYKGKGELTDRVLVYIGDKVSSPAVAMDLAMREMVRMGRLIQKMISCTKTVILEQKESLIKDVEEMEETVDMLQNEILNYLSKIISENTLSESESVRLTGYMRIVHDLERIGDHCESSTLLGQNNMENKIQYSEKALVEIREAFEKIELIMDQTLVALENNDKDLALSVLSEENKMDDIEKVLRERHLERLKRGECNPVTAVTYVELIHTIERMTDNCKNIAESVIDDINHRLAGHYDTEGRALEYKMLKNIN</sequence>
<feature type="transmembrane region" description="Helical" evidence="7">
    <location>
        <begin position="134"/>
        <end position="154"/>
    </location>
</feature>
<feature type="transmembrane region" description="Helical" evidence="7">
    <location>
        <begin position="102"/>
        <end position="128"/>
    </location>
</feature>
<keyword evidence="2" id="KW-1003">Cell membrane</keyword>
<evidence type="ECO:0000256" key="7">
    <source>
        <dbReference type="SAM" id="Phobius"/>
    </source>
</evidence>
<keyword evidence="6" id="KW-0175">Coiled coil</keyword>
<dbReference type="GO" id="GO:0005886">
    <property type="term" value="C:plasma membrane"/>
    <property type="evidence" value="ECO:0007669"/>
    <property type="project" value="UniProtKB-SubCell"/>
</dbReference>
<dbReference type="InterPro" id="IPR026022">
    <property type="entry name" value="PhoU_dom"/>
</dbReference>
<proteinExistence type="predicted"/>
<keyword evidence="5 7" id="KW-0472">Membrane</keyword>
<gene>
    <name evidence="9" type="ORF">CSTERTH_05245</name>
</gene>
<keyword evidence="4 7" id="KW-1133">Transmembrane helix</keyword>
<name>A0A1B1YCK8_THEST</name>
<dbReference type="AlphaFoldDB" id="A0A1B1YCK8"/>
<keyword evidence="3 7" id="KW-0812">Transmembrane</keyword>
<evidence type="ECO:0000256" key="5">
    <source>
        <dbReference type="ARBA" id="ARBA00023136"/>
    </source>
</evidence>
<feature type="transmembrane region" description="Helical" evidence="7">
    <location>
        <begin position="179"/>
        <end position="201"/>
    </location>
</feature>
<evidence type="ECO:0000256" key="6">
    <source>
        <dbReference type="SAM" id="Coils"/>
    </source>
</evidence>
<evidence type="ECO:0000256" key="4">
    <source>
        <dbReference type="ARBA" id="ARBA00022989"/>
    </source>
</evidence>
<feature type="transmembrane region" description="Helical" evidence="7">
    <location>
        <begin position="71"/>
        <end position="90"/>
    </location>
</feature>
<dbReference type="InterPro" id="IPR004633">
    <property type="entry name" value="NaPi_cotrn-rel/YqeW-like"/>
</dbReference>
<dbReference type="Proteomes" id="UP000092971">
    <property type="component" value="Chromosome"/>
</dbReference>
<dbReference type="GO" id="GO:0005436">
    <property type="term" value="F:sodium:phosphate symporter activity"/>
    <property type="evidence" value="ECO:0007669"/>
    <property type="project" value="InterPro"/>
</dbReference>
<dbReference type="Pfam" id="PF01895">
    <property type="entry name" value="PhoU"/>
    <property type="match status" value="2"/>
</dbReference>
<evidence type="ECO:0000256" key="2">
    <source>
        <dbReference type="ARBA" id="ARBA00022475"/>
    </source>
</evidence>
<evidence type="ECO:0000313" key="10">
    <source>
        <dbReference type="Proteomes" id="UP000092971"/>
    </source>
</evidence>
<dbReference type="PANTHER" id="PTHR10010:SF46">
    <property type="entry name" value="SODIUM-DEPENDENT PHOSPHATE TRANSPORT PROTEIN 2B"/>
    <property type="match status" value="1"/>
</dbReference>
<organism evidence="9 10">
    <name type="scientific">Thermoclostridium stercorarium subsp. thermolacticum DSM 2910</name>
    <dbReference type="NCBI Taxonomy" id="1121336"/>
    <lineage>
        <taxon>Bacteria</taxon>
        <taxon>Bacillati</taxon>
        <taxon>Bacillota</taxon>
        <taxon>Clostridia</taxon>
        <taxon>Eubacteriales</taxon>
        <taxon>Oscillospiraceae</taxon>
        <taxon>Thermoclostridium</taxon>
    </lineage>
</organism>
<dbReference type="Pfam" id="PF02690">
    <property type="entry name" value="Na_Pi_cotrans"/>
    <property type="match status" value="1"/>
</dbReference>
<protein>
    <recommendedName>
        <fullName evidence="8">PhoU domain-containing protein</fullName>
    </recommendedName>
</protein>
<evidence type="ECO:0000256" key="3">
    <source>
        <dbReference type="ARBA" id="ARBA00022692"/>
    </source>
</evidence>
<feature type="transmembrane region" description="Helical" evidence="7">
    <location>
        <begin position="221"/>
        <end position="240"/>
    </location>
</feature>
<feature type="coiled-coil region" evidence="6">
    <location>
        <begin position="378"/>
        <end position="405"/>
    </location>
</feature>
<dbReference type="InterPro" id="IPR003841">
    <property type="entry name" value="Na/Pi_transpt"/>
</dbReference>
<feature type="transmembrane region" description="Helical" evidence="7">
    <location>
        <begin position="252"/>
        <end position="273"/>
    </location>
</feature>
<feature type="transmembrane region" description="Helical" evidence="7">
    <location>
        <begin position="6"/>
        <end position="28"/>
    </location>
</feature>
<feature type="transmembrane region" description="Helical" evidence="7">
    <location>
        <begin position="40"/>
        <end position="65"/>
    </location>
</feature>
<feature type="domain" description="PhoU" evidence="8">
    <location>
        <begin position="357"/>
        <end position="438"/>
    </location>
</feature>
<dbReference type="SUPFAM" id="SSF109755">
    <property type="entry name" value="PhoU-like"/>
    <property type="match status" value="1"/>
</dbReference>
<dbReference type="OrthoDB" id="9763003at2"/>
<evidence type="ECO:0000256" key="1">
    <source>
        <dbReference type="ARBA" id="ARBA00004651"/>
    </source>
</evidence>
<dbReference type="EMBL" id="CP014672">
    <property type="protein sequence ID" value="ANW98487.1"/>
    <property type="molecule type" value="Genomic_DNA"/>
</dbReference>
<dbReference type="NCBIfam" id="TIGR00704">
    <property type="entry name" value="NaPi_cotrn_rel"/>
    <property type="match status" value="1"/>
</dbReference>
<accession>A0A1B1YCK8</accession>
<reference evidence="9 10" key="1">
    <citation type="submission" date="2016-02" db="EMBL/GenBank/DDBJ databases">
        <title>Comparison of Clostridium stercorarium subspecies using comparative genomics and transcriptomics.</title>
        <authorList>
            <person name="Schellenberg J."/>
            <person name="Thallinger G."/>
            <person name="Levin D.B."/>
            <person name="Zhang X."/>
            <person name="Alvare G."/>
            <person name="Fristensky B."/>
            <person name="Sparling R."/>
        </authorList>
    </citation>
    <scope>NUCLEOTIDE SEQUENCE [LARGE SCALE GENOMIC DNA]</scope>
    <source>
        <strain evidence="9 10">DSM 2910</strain>
    </source>
</reference>
<dbReference type="RefSeq" id="WP_015358794.1">
    <property type="nucleotide sequence ID" value="NZ_CP014672.1"/>
</dbReference>
<comment type="subcellular location">
    <subcellularLocation>
        <location evidence="1">Cell membrane</location>
        <topology evidence="1">Multi-pass membrane protein</topology>
    </subcellularLocation>
</comment>
<feature type="transmembrane region" description="Helical" evidence="7">
    <location>
        <begin position="293"/>
        <end position="317"/>
    </location>
</feature>